<dbReference type="InterPro" id="IPR036412">
    <property type="entry name" value="HAD-like_sf"/>
</dbReference>
<evidence type="ECO:0000256" key="3">
    <source>
        <dbReference type="ARBA" id="ARBA00022842"/>
    </source>
</evidence>
<organism evidence="4 5">
    <name type="scientific">Noviherbaspirillum suwonense</name>
    <dbReference type="NCBI Taxonomy" id="1224511"/>
    <lineage>
        <taxon>Bacteria</taxon>
        <taxon>Pseudomonadati</taxon>
        <taxon>Pseudomonadota</taxon>
        <taxon>Betaproteobacteria</taxon>
        <taxon>Burkholderiales</taxon>
        <taxon>Oxalobacteraceae</taxon>
        <taxon>Noviherbaspirillum</taxon>
    </lineage>
</organism>
<dbReference type="RefSeq" id="WP_283442298.1">
    <property type="nucleotide sequence ID" value="NZ_FXUL01000006.1"/>
</dbReference>
<name>A0ABY1Q577_9BURK</name>
<dbReference type="Pfam" id="PF00702">
    <property type="entry name" value="Hydrolase"/>
    <property type="match status" value="1"/>
</dbReference>
<dbReference type="GO" id="GO:0016787">
    <property type="term" value="F:hydrolase activity"/>
    <property type="evidence" value="ECO:0007669"/>
    <property type="project" value="UniProtKB-KW"/>
</dbReference>
<reference evidence="4 5" key="1">
    <citation type="submission" date="2017-05" db="EMBL/GenBank/DDBJ databases">
        <authorList>
            <person name="Varghese N."/>
            <person name="Submissions S."/>
        </authorList>
    </citation>
    <scope>NUCLEOTIDE SEQUENCE [LARGE SCALE GENOMIC DNA]</scope>
    <source>
        <strain evidence="4 5">DSM 26001</strain>
    </source>
</reference>
<dbReference type="InterPro" id="IPR023214">
    <property type="entry name" value="HAD_sf"/>
</dbReference>
<dbReference type="NCBIfam" id="TIGR01509">
    <property type="entry name" value="HAD-SF-IA-v3"/>
    <property type="match status" value="1"/>
</dbReference>
<dbReference type="InterPro" id="IPR051400">
    <property type="entry name" value="HAD-like_hydrolase"/>
</dbReference>
<keyword evidence="3" id="KW-0460">Magnesium</keyword>
<dbReference type="EMBL" id="FXUL01000006">
    <property type="protein sequence ID" value="SMP60026.1"/>
    <property type="molecule type" value="Genomic_DNA"/>
</dbReference>
<comment type="cofactor">
    <cofactor evidence="1">
        <name>Mg(2+)</name>
        <dbReference type="ChEBI" id="CHEBI:18420"/>
    </cofactor>
</comment>
<dbReference type="PRINTS" id="PR00413">
    <property type="entry name" value="HADHALOGNASE"/>
</dbReference>
<sequence>MPPIKAVLFDLDDTLWPIVPVIMRAERLLFDWLREHAPAVAASYSIEEMRARRVALMKAEPRYAINLAALRHAVLSEVFVACGENAASVDTAMDIFNTARNQVKPYPDVHPVLSSLCRRVALGSVSNGVADLGAIGMSHYFSASIAAHQFGSAKPDPAIFRAACDALRVDPAEAVYVGDDPLLDVEGAQKAGLRGVWLRRADLPLRSMPGHLQPDAVCGSLHDLDEWLGGHIMVAPDA</sequence>
<dbReference type="PANTHER" id="PTHR46470:SF4">
    <property type="entry name" value="5-AMINO-6-(5-PHOSPHO-D-RIBITYLAMINO)URACIL PHOSPHATASE YIGB"/>
    <property type="match status" value="1"/>
</dbReference>
<evidence type="ECO:0000313" key="4">
    <source>
        <dbReference type="EMBL" id="SMP60026.1"/>
    </source>
</evidence>
<dbReference type="PANTHER" id="PTHR46470">
    <property type="entry name" value="N-ACYLNEURAMINATE-9-PHOSPHATASE"/>
    <property type="match status" value="1"/>
</dbReference>
<dbReference type="NCBIfam" id="TIGR01549">
    <property type="entry name" value="HAD-SF-IA-v1"/>
    <property type="match status" value="1"/>
</dbReference>
<proteinExistence type="predicted"/>
<comment type="caution">
    <text evidence="4">The sequence shown here is derived from an EMBL/GenBank/DDBJ whole genome shotgun (WGS) entry which is preliminary data.</text>
</comment>
<dbReference type="SFLD" id="SFLDS00003">
    <property type="entry name" value="Haloacid_Dehalogenase"/>
    <property type="match status" value="1"/>
</dbReference>
<dbReference type="InterPro" id="IPR006439">
    <property type="entry name" value="HAD-SF_hydro_IA"/>
</dbReference>
<protein>
    <submittedName>
        <fullName evidence="4">Hydrolase of the HAD superfamily</fullName>
    </submittedName>
</protein>
<evidence type="ECO:0000256" key="2">
    <source>
        <dbReference type="ARBA" id="ARBA00022801"/>
    </source>
</evidence>
<accession>A0ABY1Q577</accession>
<dbReference type="SUPFAM" id="SSF56784">
    <property type="entry name" value="HAD-like"/>
    <property type="match status" value="1"/>
</dbReference>
<dbReference type="SFLD" id="SFLDG01129">
    <property type="entry name" value="C1.5:_HAD__Beta-PGM__Phosphata"/>
    <property type="match status" value="1"/>
</dbReference>
<dbReference type="Gene3D" id="3.40.50.1000">
    <property type="entry name" value="HAD superfamily/HAD-like"/>
    <property type="match status" value="1"/>
</dbReference>
<evidence type="ECO:0000313" key="5">
    <source>
        <dbReference type="Proteomes" id="UP001158049"/>
    </source>
</evidence>
<keyword evidence="2 4" id="KW-0378">Hydrolase</keyword>
<dbReference type="Proteomes" id="UP001158049">
    <property type="component" value="Unassembled WGS sequence"/>
</dbReference>
<evidence type="ECO:0000256" key="1">
    <source>
        <dbReference type="ARBA" id="ARBA00001946"/>
    </source>
</evidence>
<keyword evidence="5" id="KW-1185">Reference proteome</keyword>
<gene>
    <name evidence="4" type="ORF">SAMN06295970_106198</name>
</gene>
<dbReference type="Gene3D" id="1.20.120.1600">
    <property type="match status" value="1"/>
</dbReference>